<dbReference type="NCBIfam" id="TIGR00765">
    <property type="entry name" value="yihY_not_rbn"/>
    <property type="match status" value="1"/>
</dbReference>
<comment type="subcellular location">
    <subcellularLocation>
        <location evidence="1">Cell membrane</location>
        <topology evidence="1">Multi-pass membrane protein</topology>
    </subcellularLocation>
</comment>
<dbReference type="Pfam" id="PF03631">
    <property type="entry name" value="Virul_fac_BrkB"/>
    <property type="match status" value="1"/>
</dbReference>
<evidence type="ECO:0000256" key="1">
    <source>
        <dbReference type="ARBA" id="ARBA00004651"/>
    </source>
</evidence>
<reference evidence="7" key="1">
    <citation type="submission" date="2020-02" db="EMBL/GenBank/DDBJ databases">
        <authorList>
            <person name="Meier V. D."/>
        </authorList>
    </citation>
    <scope>NUCLEOTIDE SEQUENCE</scope>
    <source>
        <strain evidence="7">AVDCRST_MAG35</strain>
    </source>
</reference>
<dbReference type="PANTHER" id="PTHR30213">
    <property type="entry name" value="INNER MEMBRANE PROTEIN YHJD"/>
    <property type="match status" value="1"/>
</dbReference>
<gene>
    <name evidence="7" type="ORF">AVDCRST_MAG35-1925</name>
</gene>
<accession>A0A6J4PME6</accession>
<evidence type="ECO:0000313" key="7">
    <source>
        <dbReference type="EMBL" id="CAA9420042.1"/>
    </source>
</evidence>
<evidence type="ECO:0000256" key="3">
    <source>
        <dbReference type="ARBA" id="ARBA00022692"/>
    </source>
</evidence>
<feature type="transmembrane region" description="Helical" evidence="6">
    <location>
        <begin position="196"/>
        <end position="215"/>
    </location>
</feature>
<organism evidence="7">
    <name type="scientific">uncultured Quadrisphaera sp</name>
    <dbReference type="NCBI Taxonomy" id="904978"/>
    <lineage>
        <taxon>Bacteria</taxon>
        <taxon>Bacillati</taxon>
        <taxon>Actinomycetota</taxon>
        <taxon>Actinomycetes</taxon>
        <taxon>Kineosporiales</taxon>
        <taxon>Kineosporiaceae</taxon>
        <taxon>Quadrisphaera</taxon>
        <taxon>environmental samples</taxon>
    </lineage>
</organism>
<dbReference type="InterPro" id="IPR017039">
    <property type="entry name" value="Virul_fac_BrkB"/>
</dbReference>
<feature type="non-terminal residue" evidence="7">
    <location>
        <position position="319"/>
    </location>
</feature>
<dbReference type="PIRSF" id="PIRSF035875">
    <property type="entry name" value="RNase_BN"/>
    <property type="match status" value="1"/>
</dbReference>
<feature type="transmembrane region" description="Helical" evidence="6">
    <location>
        <begin position="261"/>
        <end position="285"/>
    </location>
</feature>
<name>A0A6J4PME6_9ACTN</name>
<dbReference type="AlphaFoldDB" id="A0A6J4PME6"/>
<dbReference type="EMBL" id="CADCUY010000403">
    <property type="protein sequence ID" value="CAA9420042.1"/>
    <property type="molecule type" value="Genomic_DNA"/>
</dbReference>
<protein>
    <submittedName>
        <fullName evidence="7">Uncharacterized protein</fullName>
    </submittedName>
</protein>
<evidence type="ECO:0000256" key="6">
    <source>
        <dbReference type="SAM" id="Phobius"/>
    </source>
</evidence>
<dbReference type="GO" id="GO:0005886">
    <property type="term" value="C:plasma membrane"/>
    <property type="evidence" value="ECO:0007669"/>
    <property type="project" value="UniProtKB-SubCell"/>
</dbReference>
<keyword evidence="5 6" id="KW-0472">Membrane</keyword>
<proteinExistence type="predicted"/>
<dbReference type="PANTHER" id="PTHR30213:SF0">
    <property type="entry name" value="UPF0761 MEMBRANE PROTEIN YIHY"/>
    <property type="match status" value="1"/>
</dbReference>
<keyword evidence="2" id="KW-1003">Cell membrane</keyword>
<evidence type="ECO:0000256" key="2">
    <source>
        <dbReference type="ARBA" id="ARBA00022475"/>
    </source>
</evidence>
<evidence type="ECO:0000256" key="5">
    <source>
        <dbReference type="ARBA" id="ARBA00023136"/>
    </source>
</evidence>
<keyword evidence="4 6" id="KW-1133">Transmembrane helix</keyword>
<feature type="transmembrane region" description="Helical" evidence="6">
    <location>
        <begin position="154"/>
        <end position="176"/>
    </location>
</feature>
<feature type="transmembrane region" description="Helical" evidence="6">
    <location>
        <begin position="227"/>
        <end position="249"/>
    </location>
</feature>
<feature type="transmembrane region" description="Helical" evidence="6">
    <location>
        <begin position="43"/>
        <end position="69"/>
    </location>
</feature>
<keyword evidence="3 6" id="KW-0812">Transmembrane</keyword>
<evidence type="ECO:0000256" key="4">
    <source>
        <dbReference type="ARBA" id="ARBA00022989"/>
    </source>
</evidence>
<sequence>MPDTGAASDAVPGVGASRPHHIPVAGWGSVLRRVLRHVHEDRLPLLSAGIAFFAVLSIAPVLVTALSVYGAVNTPQQALAQLSGIADGLPPALETVVADQLTSITTASTQVLTRRGITALLLALWTATAATTSLIDALTLTYHEGDSRTVRQRTGLALLLVLSGALLVGAVIAGLGVVSRAIDDAPVGVHAAAGTAVWGGLALLMAVVLAVLYRVAPDRTRARWHWISWGAGTATVLWVLVSLALFAYVSQLGTYESTYGSLAGVAISMLWLWLTVLLVLLGAALNAELERQTTADSTVGPDRPVGRRGAVVADSVPQI</sequence>